<dbReference type="SUPFAM" id="SSF110997">
    <property type="entry name" value="Sporulation related repeat"/>
    <property type="match status" value="1"/>
</dbReference>
<keyword evidence="2" id="KW-1133">Transmembrane helix</keyword>
<protein>
    <recommendedName>
        <fullName evidence="3">SPOR domain-containing protein</fullName>
    </recommendedName>
</protein>
<dbReference type="Proteomes" id="UP000186026">
    <property type="component" value="Unassembled WGS sequence"/>
</dbReference>
<dbReference type="STRING" id="529505.SAMN05421761_10429"/>
<dbReference type="PROSITE" id="PS51724">
    <property type="entry name" value="SPOR"/>
    <property type="match status" value="1"/>
</dbReference>
<feature type="transmembrane region" description="Helical" evidence="2">
    <location>
        <begin position="106"/>
        <end position="128"/>
    </location>
</feature>
<dbReference type="InterPro" id="IPR036680">
    <property type="entry name" value="SPOR-like_sf"/>
</dbReference>
<dbReference type="RefSeq" id="WP_076499553.1">
    <property type="nucleotide sequence ID" value="NZ_FTOP01000004.1"/>
</dbReference>
<feature type="compositionally biased region" description="Basic and acidic residues" evidence="1">
    <location>
        <begin position="84"/>
        <end position="98"/>
    </location>
</feature>
<feature type="region of interest" description="Disordered" evidence="1">
    <location>
        <begin position="59"/>
        <end position="98"/>
    </location>
</feature>
<evidence type="ECO:0000313" key="4">
    <source>
        <dbReference type="EMBL" id="SIS75978.1"/>
    </source>
</evidence>
<evidence type="ECO:0000259" key="3">
    <source>
        <dbReference type="PROSITE" id="PS51724"/>
    </source>
</evidence>
<name>A0A1N7LQ74_9BACT</name>
<dbReference type="AlphaFoldDB" id="A0A1N7LQ74"/>
<reference evidence="5" key="1">
    <citation type="submission" date="2017-01" db="EMBL/GenBank/DDBJ databases">
        <authorList>
            <person name="Varghese N."/>
            <person name="Submissions S."/>
        </authorList>
    </citation>
    <scope>NUCLEOTIDE SEQUENCE [LARGE SCALE GENOMIC DNA]</scope>
    <source>
        <strain evidence="5">DSM 46698</strain>
    </source>
</reference>
<dbReference type="OrthoDB" id="982063at2"/>
<gene>
    <name evidence="4" type="ORF">SAMN05421761_10429</name>
</gene>
<dbReference type="EMBL" id="FTOP01000004">
    <property type="protein sequence ID" value="SIS75978.1"/>
    <property type="molecule type" value="Genomic_DNA"/>
</dbReference>
<feature type="compositionally biased region" description="Polar residues" evidence="1">
    <location>
        <begin position="65"/>
        <end position="82"/>
    </location>
</feature>
<evidence type="ECO:0000256" key="2">
    <source>
        <dbReference type="SAM" id="Phobius"/>
    </source>
</evidence>
<proteinExistence type="predicted"/>
<keyword evidence="2" id="KW-0812">Transmembrane</keyword>
<evidence type="ECO:0000256" key="1">
    <source>
        <dbReference type="SAM" id="MobiDB-lite"/>
    </source>
</evidence>
<dbReference type="GO" id="GO:0042834">
    <property type="term" value="F:peptidoglycan binding"/>
    <property type="evidence" value="ECO:0007669"/>
    <property type="project" value="InterPro"/>
</dbReference>
<feature type="domain" description="SPOR" evidence="3">
    <location>
        <begin position="198"/>
        <end position="276"/>
    </location>
</feature>
<feature type="region of interest" description="Disordered" evidence="1">
    <location>
        <begin position="33"/>
        <end position="52"/>
    </location>
</feature>
<organism evidence="4 5">
    <name type="scientific">Belliella pelovolcani</name>
    <dbReference type="NCBI Taxonomy" id="529505"/>
    <lineage>
        <taxon>Bacteria</taxon>
        <taxon>Pseudomonadati</taxon>
        <taxon>Bacteroidota</taxon>
        <taxon>Cytophagia</taxon>
        <taxon>Cytophagales</taxon>
        <taxon>Cyclobacteriaceae</taxon>
        <taxon>Belliella</taxon>
    </lineage>
</organism>
<evidence type="ECO:0000313" key="5">
    <source>
        <dbReference type="Proteomes" id="UP000186026"/>
    </source>
</evidence>
<sequence length="276" mass="30879">MANKENKKLTEDQDKDFGFPFVDVVPLEVQALNENDSEKIEETEEAPIIGEVEPVLEEEIKADITESSEQSQESKGTGTSTKPIEIKRQDRTIATKERKSSNKTPIFLSLTLLVLIVLGAMAYFLYYLPEYGNPNDAQIAEEVTTPAIPEESLTSIAVEPDLDDVVVSEGIEEERTSDVIAADVAQNQAPTLTLIQSRAGSPRYFIIVGSVVNENFARREAEKYLSDGYDTWIVFPYGDIRNFRIAIGQFESLEAATPDWEAAKKVYGNEIWILKY</sequence>
<dbReference type="InterPro" id="IPR007730">
    <property type="entry name" value="SPOR-like_dom"/>
</dbReference>
<keyword evidence="2" id="KW-0472">Membrane</keyword>
<keyword evidence="5" id="KW-1185">Reference proteome</keyword>
<accession>A0A1N7LQ74</accession>